<evidence type="ECO:0000313" key="12">
    <source>
        <dbReference type="EMBL" id="KAJ7632437.1"/>
    </source>
</evidence>
<evidence type="ECO:0000256" key="9">
    <source>
        <dbReference type="ARBA" id="ARBA00023326"/>
    </source>
</evidence>
<evidence type="ECO:0000256" key="2">
    <source>
        <dbReference type="ARBA" id="ARBA00007495"/>
    </source>
</evidence>
<evidence type="ECO:0000256" key="3">
    <source>
        <dbReference type="ARBA" id="ARBA00012590"/>
    </source>
</evidence>
<evidence type="ECO:0000256" key="10">
    <source>
        <dbReference type="SAM" id="SignalP"/>
    </source>
</evidence>
<dbReference type="PANTHER" id="PTHR31490">
    <property type="entry name" value="GLYCOSYL HYDROLASE"/>
    <property type="match status" value="1"/>
</dbReference>
<dbReference type="EC" id="3.2.1.8" evidence="3"/>
<comment type="similarity">
    <text evidence="2">Belongs to the glycosyl hydrolase 10 (cellulase F) family.</text>
</comment>
<evidence type="ECO:0000256" key="6">
    <source>
        <dbReference type="ARBA" id="ARBA00022801"/>
    </source>
</evidence>
<keyword evidence="4" id="KW-0858">Xylan degradation</keyword>
<keyword evidence="6 12" id="KW-0378">Hydrolase</keyword>
<dbReference type="SUPFAM" id="SSF51445">
    <property type="entry name" value="(Trans)glycosidases"/>
    <property type="match status" value="1"/>
</dbReference>
<keyword evidence="7" id="KW-0119">Carbohydrate metabolism</keyword>
<dbReference type="PANTHER" id="PTHR31490:SF88">
    <property type="entry name" value="BETA-XYLANASE"/>
    <property type="match status" value="1"/>
</dbReference>
<organism evidence="12 13">
    <name type="scientific">Roridomyces roridus</name>
    <dbReference type="NCBI Taxonomy" id="1738132"/>
    <lineage>
        <taxon>Eukaryota</taxon>
        <taxon>Fungi</taxon>
        <taxon>Dikarya</taxon>
        <taxon>Basidiomycota</taxon>
        <taxon>Agaricomycotina</taxon>
        <taxon>Agaricomycetes</taxon>
        <taxon>Agaricomycetidae</taxon>
        <taxon>Agaricales</taxon>
        <taxon>Marasmiineae</taxon>
        <taxon>Mycenaceae</taxon>
        <taxon>Roridomyces</taxon>
    </lineage>
</organism>
<dbReference type="InterPro" id="IPR044846">
    <property type="entry name" value="GH10"/>
</dbReference>
<proteinExistence type="inferred from homology"/>
<gene>
    <name evidence="12" type="ORF">FB45DRAFT_503245</name>
</gene>
<keyword evidence="13" id="KW-1185">Reference proteome</keyword>
<name>A0AAD7FQN0_9AGAR</name>
<keyword evidence="9" id="KW-0624">Polysaccharide degradation</keyword>
<dbReference type="Gene3D" id="3.20.20.80">
    <property type="entry name" value="Glycosidases"/>
    <property type="match status" value="1"/>
</dbReference>
<accession>A0AAD7FQN0</accession>
<dbReference type="Pfam" id="PF00331">
    <property type="entry name" value="Glyco_hydro_10"/>
    <property type="match status" value="1"/>
</dbReference>
<dbReference type="PROSITE" id="PS51760">
    <property type="entry name" value="GH10_2"/>
    <property type="match status" value="1"/>
</dbReference>
<feature type="domain" description="GH10" evidence="11">
    <location>
        <begin position="65"/>
        <end position="255"/>
    </location>
</feature>
<comment type="caution">
    <text evidence="12">The sequence shown here is derived from an EMBL/GenBank/DDBJ whole genome shotgun (WGS) entry which is preliminary data.</text>
</comment>
<dbReference type="PRINTS" id="PR00134">
    <property type="entry name" value="GLHYDRLASE10"/>
</dbReference>
<evidence type="ECO:0000256" key="1">
    <source>
        <dbReference type="ARBA" id="ARBA00000681"/>
    </source>
</evidence>
<evidence type="ECO:0000256" key="4">
    <source>
        <dbReference type="ARBA" id="ARBA00022651"/>
    </source>
</evidence>
<dbReference type="Proteomes" id="UP001221142">
    <property type="component" value="Unassembled WGS sequence"/>
</dbReference>
<evidence type="ECO:0000256" key="8">
    <source>
        <dbReference type="ARBA" id="ARBA00023295"/>
    </source>
</evidence>
<keyword evidence="8" id="KW-0326">Glycosidase</keyword>
<feature type="chain" id="PRO_5042167211" description="endo-1,4-beta-xylanase" evidence="10">
    <location>
        <begin position="20"/>
        <end position="255"/>
    </location>
</feature>
<dbReference type="AlphaFoldDB" id="A0AAD7FQN0"/>
<sequence>MHLLSILGPFLALPLLSQGASFTPPVSLLTDLPAFRIQNLGQTTIRSVLNTINAKKLKGSEFFFGSTMADLSLNTQNAEWTSDRFFDTWNLIVAENNCKWFSNEPVSPGVFNLTACESMRNFAVQHGDAFRGHNTLWHNQRPDWLVNNPFNFSVQDLNKIIIPTAVETVIEGLGSNVVSWDVVNEALSDSATLNMSLTECVVSAGRWPNFAIDGNTSSPVLFEDGSFINTAFLSANAARKKIGSSLKLFYNDYNV</sequence>
<dbReference type="GO" id="GO:0031176">
    <property type="term" value="F:endo-1,4-beta-xylanase activity"/>
    <property type="evidence" value="ECO:0007669"/>
    <property type="project" value="UniProtKB-EC"/>
</dbReference>
<reference evidence="12" key="1">
    <citation type="submission" date="2023-03" db="EMBL/GenBank/DDBJ databases">
        <title>Massive genome expansion in bonnet fungi (Mycena s.s.) driven by repeated elements and novel gene families across ecological guilds.</title>
        <authorList>
            <consortium name="Lawrence Berkeley National Laboratory"/>
            <person name="Harder C.B."/>
            <person name="Miyauchi S."/>
            <person name="Viragh M."/>
            <person name="Kuo A."/>
            <person name="Thoen E."/>
            <person name="Andreopoulos B."/>
            <person name="Lu D."/>
            <person name="Skrede I."/>
            <person name="Drula E."/>
            <person name="Henrissat B."/>
            <person name="Morin E."/>
            <person name="Kohler A."/>
            <person name="Barry K."/>
            <person name="LaButti K."/>
            <person name="Morin E."/>
            <person name="Salamov A."/>
            <person name="Lipzen A."/>
            <person name="Mereny Z."/>
            <person name="Hegedus B."/>
            <person name="Baldrian P."/>
            <person name="Stursova M."/>
            <person name="Weitz H."/>
            <person name="Taylor A."/>
            <person name="Grigoriev I.V."/>
            <person name="Nagy L.G."/>
            <person name="Martin F."/>
            <person name="Kauserud H."/>
        </authorList>
    </citation>
    <scope>NUCLEOTIDE SEQUENCE</scope>
    <source>
        <strain evidence="12">9284</strain>
    </source>
</reference>
<feature type="signal peptide" evidence="10">
    <location>
        <begin position="1"/>
        <end position="19"/>
    </location>
</feature>
<dbReference type="InterPro" id="IPR001000">
    <property type="entry name" value="GH10_dom"/>
</dbReference>
<dbReference type="InterPro" id="IPR017853">
    <property type="entry name" value="GH"/>
</dbReference>
<evidence type="ECO:0000313" key="13">
    <source>
        <dbReference type="Proteomes" id="UP001221142"/>
    </source>
</evidence>
<keyword evidence="5 10" id="KW-0732">Signal</keyword>
<dbReference type="GO" id="GO:0045493">
    <property type="term" value="P:xylan catabolic process"/>
    <property type="evidence" value="ECO:0007669"/>
    <property type="project" value="UniProtKB-KW"/>
</dbReference>
<comment type="catalytic activity">
    <reaction evidence="1">
        <text>Endohydrolysis of (1-&gt;4)-beta-D-xylosidic linkages in xylans.</text>
        <dbReference type="EC" id="3.2.1.8"/>
    </reaction>
</comment>
<evidence type="ECO:0000256" key="5">
    <source>
        <dbReference type="ARBA" id="ARBA00022729"/>
    </source>
</evidence>
<evidence type="ECO:0000256" key="7">
    <source>
        <dbReference type="ARBA" id="ARBA00023277"/>
    </source>
</evidence>
<evidence type="ECO:0000259" key="11">
    <source>
        <dbReference type="PROSITE" id="PS51760"/>
    </source>
</evidence>
<protein>
    <recommendedName>
        <fullName evidence="3">endo-1,4-beta-xylanase</fullName>
        <ecNumber evidence="3">3.2.1.8</ecNumber>
    </recommendedName>
</protein>
<dbReference type="EMBL" id="JARKIF010000008">
    <property type="protein sequence ID" value="KAJ7632437.1"/>
    <property type="molecule type" value="Genomic_DNA"/>
</dbReference>